<dbReference type="EMBL" id="JAXAFO010000041">
    <property type="protein sequence ID" value="MDX6851164.1"/>
    <property type="molecule type" value="Genomic_DNA"/>
</dbReference>
<dbReference type="Proteomes" id="UP001273505">
    <property type="component" value="Unassembled WGS sequence"/>
</dbReference>
<organism evidence="3 4">
    <name type="scientific">Gilvimarinus gilvus</name>
    <dbReference type="NCBI Taxonomy" id="3058038"/>
    <lineage>
        <taxon>Bacteria</taxon>
        <taxon>Pseudomonadati</taxon>
        <taxon>Pseudomonadota</taxon>
        <taxon>Gammaproteobacteria</taxon>
        <taxon>Cellvibrionales</taxon>
        <taxon>Cellvibrionaceae</taxon>
        <taxon>Gilvimarinus</taxon>
    </lineage>
</organism>
<protein>
    <submittedName>
        <fullName evidence="3">Uncharacterized protein</fullName>
    </submittedName>
</protein>
<evidence type="ECO:0000256" key="1">
    <source>
        <dbReference type="SAM" id="MobiDB-lite"/>
    </source>
</evidence>
<comment type="caution">
    <text evidence="3">The sequence shown here is derived from an EMBL/GenBank/DDBJ whole genome shotgun (WGS) entry which is preliminary data.</text>
</comment>
<dbReference type="RefSeq" id="WP_302722093.1">
    <property type="nucleotide sequence ID" value="NZ_JAULRU010000428.1"/>
</dbReference>
<reference evidence="3 4" key="1">
    <citation type="submission" date="2023-11" db="EMBL/GenBank/DDBJ databases">
        <title>Gilvimarinus fulvus sp. nov., isolated from the surface of Kelp.</title>
        <authorList>
            <person name="Sun Y.Y."/>
            <person name="Gong Y."/>
            <person name="Du Z.J."/>
        </authorList>
    </citation>
    <scope>NUCLEOTIDE SEQUENCE [LARGE SCALE GENOMIC DNA]</scope>
    <source>
        <strain evidence="3 4">SDUM040013</strain>
    </source>
</reference>
<feature type="transmembrane region" description="Helical" evidence="2">
    <location>
        <begin position="36"/>
        <end position="56"/>
    </location>
</feature>
<evidence type="ECO:0000313" key="4">
    <source>
        <dbReference type="Proteomes" id="UP001273505"/>
    </source>
</evidence>
<proteinExistence type="predicted"/>
<evidence type="ECO:0000313" key="3">
    <source>
        <dbReference type="EMBL" id="MDX6851164.1"/>
    </source>
</evidence>
<name>A0ABU4S2K2_9GAMM</name>
<feature type="compositionally biased region" description="Polar residues" evidence="1">
    <location>
        <begin position="111"/>
        <end position="130"/>
    </location>
</feature>
<gene>
    <name evidence="3" type="ORF">SCD92_17430</name>
</gene>
<feature type="region of interest" description="Disordered" evidence="1">
    <location>
        <begin position="85"/>
        <end position="132"/>
    </location>
</feature>
<keyword evidence="2" id="KW-0472">Membrane</keyword>
<keyword evidence="2" id="KW-1133">Transmembrane helix</keyword>
<evidence type="ECO:0000256" key="2">
    <source>
        <dbReference type="SAM" id="Phobius"/>
    </source>
</evidence>
<keyword evidence="4" id="KW-1185">Reference proteome</keyword>
<accession>A0ABU4S2K2</accession>
<sequence>MDVFNHNSPAVPVNTVLNLESEPVDLDNRQTKATNLHILALTVVVSAVLHSLLLLLSVSPAKRPIATAQPSQVLNFTLRKPAVPDTNPEAAQVTHNNIKSARPKHIETTDKQQSNTSKPTPTQAPTSQSKADYRAYTLPDVSRTATLPDNSQVFHPGLRNQLRQAGEQSRVSNIYDQAEGYRDVSGAARVEIDGKCFRENLTASDKAKNWYMTSCLTDNSEGAKIINGLNNRLKR</sequence>
<keyword evidence="2" id="KW-0812">Transmembrane</keyword>